<dbReference type="Proteomes" id="UP000657918">
    <property type="component" value="Unassembled WGS sequence"/>
</dbReference>
<dbReference type="EMBL" id="JADGMS010000006">
    <property type="protein sequence ID" value="KAF9680925.1"/>
    <property type="molecule type" value="Genomic_DNA"/>
</dbReference>
<evidence type="ECO:0000313" key="2">
    <source>
        <dbReference type="Proteomes" id="UP000657918"/>
    </source>
</evidence>
<name>A0A835K0P7_9ROSI</name>
<keyword evidence="2" id="KW-1185">Reference proteome</keyword>
<reference evidence="1 2" key="1">
    <citation type="submission" date="2020-10" db="EMBL/GenBank/DDBJ databases">
        <title>Plant Genome Project.</title>
        <authorList>
            <person name="Zhang R.-G."/>
        </authorList>
    </citation>
    <scope>NUCLEOTIDE SEQUENCE [LARGE SCALE GENOMIC DNA]</scope>
    <source>
        <strain evidence="1">FAFU-HL-1</strain>
        <tissue evidence="1">Leaf</tissue>
    </source>
</reference>
<sequence>MNFTDTQRMLDVCYDQMNFPSSSEVSKTRASLMFNKQMMEKEKEGWLGFARENGDLNWDACLTLFDRHSLSSKFVSTNSQHQSQRCHFCIHSPAYYLKFPNPTLEN</sequence>
<organism evidence="1 2">
    <name type="scientific">Salix dunnii</name>
    <dbReference type="NCBI Taxonomy" id="1413687"/>
    <lineage>
        <taxon>Eukaryota</taxon>
        <taxon>Viridiplantae</taxon>
        <taxon>Streptophyta</taxon>
        <taxon>Embryophyta</taxon>
        <taxon>Tracheophyta</taxon>
        <taxon>Spermatophyta</taxon>
        <taxon>Magnoliopsida</taxon>
        <taxon>eudicotyledons</taxon>
        <taxon>Gunneridae</taxon>
        <taxon>Pentapetalae</taxon>
        <taxon>rosids</taxon>
        <taxon>fabids</taxon>
        <taxon>Malpighiales</taxon>
        <taxon>Salicaceae</taxon>
        <taxon>Saliceae</taxon>
        <taxon>Salix</taxon>
    </lineage>
</organism>
<evidence type="ECO:0000313" key="1">
    <source>
        <dbReference type="EMBL" id="KAF9680925.1"/>
    </source>
</evidence>
<gene>
    <name evidence="1" type="ORF">SADUNF_Sadunf06G0172300</name>
</gene>
<dbReference type="AlphaFoldDB" id="A0A835K0P7"/>
<proteinExistence type="predicted"/>
<accession>A0A835K0P7</accession>
<protein>
    <submittedName>
        <fullName evidence="1">Uncharacterized protein</fullName>
    </submittedName>
</protein>
<comment type="caution">
    <text evidence="1">The sequence shown here is derived from an EMBL/GenBank/DDBJ whole genome shotgun (WGS) entry which is preliminary data.</text>
</comment>